<sequence>MLDAAACVGTHDLVLLTLDTLRFDVAERALLEGRTPWLSALLDRTPARAWERRHTPGSFTWAAHQAFFAGFLPTPIEPGPHPRLFAMAFAGSETTTEQTAVFDAPDLVSGLRGRGYHTICAGGVGFFNEQTPLGRVLPELFDEHRWCPEFGVTARDSTRSQVAWACERIAAQPDDRRVFCFVNVSALHQPNCHYLPGRERDDPETQAAALAYVDGELGPLFEALRRRAPVLAIVCSDHGTAYGEQGHVGHRLAHPVVWEVPYAEVLLPQILHVEAEQ</sequence>
<organism evidence="2 3">
    <name type="scientific">Enhygromyxa salina</name>
    <dbReference type="NCBI Taxonomy" id="215803"/>
    <lineage>
        <taxon>Bacteria</taxon>
        <taxon>Pseudomonadati</taxon>
        <taxon>Myxococcota</taxon>
        <taxon>Polyangia</taxon>
        <taxon>Nannocystales</taxon>
        <taxon>Nannocystaceae</taxon>
        <taxon>Enhygromyxa</taxon>
    </lineage>
</organism>
<proteinExistence type="predicted"/>
<feature type="domain" description="Sulfatase N-terminal" evidence="1">
    <location>
        <begin position="107"/>
        <end position="257"/>
    </location>
</feature>
<evidence type="ECO:0000313" key="2">
    <source>
        <dbReference type="EMBL" id="PRP91254.1"/>
    </source>
</evidence>
<dbReference type="Pfam" id="PF00884">
    <property type="entry name" value="Sulfatase"/>
    <property type="match status" value="1"/>
</dbReference>
<keyword evidence="3" id="KW-1185">Reference proteome</keyword>
<evidence type="ECO:0000313" key="3">
    <source>
        <dbReference type="Proteomes" id="UP000237968"/>
    </source>
</evidence>
<dbReference type="NCBIfam" id="NF038075">
    <property type="entry name" value="fam_STM4013"/>
    <property type="match status" value="1"/>
</dbReference>
<dbReference type="EMBL" id="PVNK01000249">
    <property type="protein sequence ID" value="PRP91254.1"/>
    <property type="molecule type" value="Genomic_DNA"/>
</dbReference>
<comment type="caution">
    <text evidence="2">The sequence shown here is derived from an EMBL/GenBank/DDBJ whole genome shotgun (WGS) entry which is preliminary data.</text>
</comment>
<dbReference type="InterPro" id="IPR000917">
    <property type="entry name" value="Sulfatase_N"/>
</dbReference>
<name>A0A2S9XEF9_9BACT</name>
<dbReference type="InterPro" id="IPR047838">
    <property type="entry name" value="STM4013-like"/>
</dbReference>
<dbReference type="AlphaFoldDB" id="A0A2S9XEF9"/>
<dbReference type="InterPro" id="IPR017850">
    <property type="entry name" value="Alkaline_phosphatase_core_sf"/>
</dbReference>
<dbReference type="Gene3D" id="3.40.720.10">
    <property type="entry name" value="Alkaline Phosphatase, subunit A"/>
    <property type="match status" value="1"/>
</dbReference>
<protein>
    <recommendedName>
        <fullName evidence="1">Sulfatase N-terminal domain-containing protein</fullName>
    </recommendedName>
</protein>
<dbReference type="Proteomes" id="UP000237968">
    <property type="component" value="Unassembled WGS sequence"/>
</dbReference>
<evidence type="ECO:0000259" key="1">
    <source>
        <dbReference type="Pfam" id="PF00884"/>
    </source>
</evidence>
<dbReference type="SUPFAM" id="SSF53649">
    <property type="entry name" value="Alkaline phosphatase-like"/>
    <property type="match status" value="1"/>
</dbReference>
<gene>
    <name evidence="2" type="ORF">ENSA5_56670</name>
</gene>
<dbReference type="OrthoDB" id="9803751at2"/>
<accession>A0A2S9XEF9</accession>
<reference evidence="2 3" key="1">
    <citation type="submission" date="2018-03" db="EMBL/GenBank/DDBJ databases">
        <title>Draft Genome Sequences of the Obligatory Marine Myxobacteria Enhygromyxa salina SWB005.</title>
        <authorList>
            <person name="Poehlein A."/>
            <person name="Moghaddam J.A."/>
            <person name="Harms H."/>
            <person name="Alanjari M."/>
            <person name="Koenig G.M."/>
            <person name="Daniel R."/>
            <person name="Schaeberle T.F."/>
        </authorList>
    </citation>
    <scope>NUCLEOTIDE SEQUENCE [LARGE SCALE GENOMIC DNA]</scope>
    <source>
        <strain evidence="2 3">SWB005</strain>
    </source>
</reference>
<dbReference type="RefSeq" id="WP_106394884.1">
    <property type="nucleotide sequence ID" value="NZ_PVNK01000249.1"/>
</dbReference>